<dbReference type="RefSeq" id="WP_039399760.1">
    <property type="nucleotide sequence ID" value="NZ_CABPRX010000008.1"/>
</dbReference>
<name>A0A239SPN1_9BURK</name>
<organism evidence="2 3">
    <name type="scientific">Pandoraea sputorum</name>
    <dbReference type="NCBI Taxonomy" id="93222"/>
    <lineage>
        <taxon>Bacteria</taxon>
        <taxon>Pseudomonadati</taxon>
        <taxon>Pseudomonadota</taxon>
        <taxon>Betaproteobacteria</taxon>
        <taxon>Burkholderiales</taxon>
        <taxon>Burkholderiaceae</taxon>
        <taxon>Pandoraea</taxon>
    </lineage>
</organism>
<dbReference type="NCBIfam" id="TIGR03467">
    <property type="entry name" value="HpnE"/>
    <property type="match status" value="1"/>
</dbReference>
<dbReference type="PANTHER" id="PTHR42923:SF47">
    <property type="entry name" value="BLR3003 PROTEIN"/>
    <property type="match status" value="1"/>
</dbReference>
<evidence type="ECO:0000313" key="2">
    <source>
        <dbReference type="EMBL" id="SNU86603.1"/>
    </source>
</evidence>
<evidence type="ECO:0000259" key="1">
    <source>
        <dbReference type="Pfam" id="PF01593"/>
    </source>
</evidence>
<dbReference type="STRING" id="93222.NA29_21050"/>
<sequence>MPGTVHVIGAGLAGLAAAVRLATRGVAVVLHEAAPQAGGRCRSYFDKQLNAVIDNGNHLVLSGNTTMREFTRTIGSEHTLTGPDRAEFAFVDLESDERWTVRLSEGRLPWWIFDKHARVPGTKWSDYLSLAPLLRAGPDATMTDAMNCPPMLYKRLIHPLFLAVLNADPAEGSAQMAGAVLRETLVPGGKSCHPLIATDGLDVSFVTPALAYLEAKGAQVMMQHRVRELHFAADGSRVEAIDFGDGPEPLAADDAVVLAVPPNVAASLVPSLTTPDEYRAIVNAHYQVPPPPGCPPMIGVVNGVSDWIFAFDGRLSVTISGADHLLDESRESLALRIWEEVAKACKISSTPIPVWQLVREKRATFAATPAQDKRRPGAKTRWRNLLLAGDWTATGLPATIEGALRSGNLAADLLHRA</sequence>
<dbReference type="GeneID" id="88095997"/>
<evidence type="ECO:0000313" key="3">
    <source>
        <dbReference type="Proteomes" id="UP000215126"/>
    </source>
</evidence>
<dbReference type="InterPro" id="IPR036188">
    <property type="entry name" value="FAD/NAD-bd_sf"/>
</dbReference>
<keyword evidence="3" id="KW-1185">Reference proteome</keyword>
<dbReference type="PANTHER" id="PTHR42923">
    <property type="entry name" value="PROTOPORPHYRINOGEN OXIDASE"/>
    <property type="match status" value="1"/>
</dbReference>
<proteinExistence type="predicted"/>
<dbReference type="GO" id="GO:0016491">
    <property type="term" value="F:oxidoreductase activity"/>
    <property type="evidence" value="ECO:0007669"/>
    <property type="project" value="InterPro"/>
</dbReference>
<dbReference type="InterPro" id="IPR050464">
    <property type="entry name" value="Zeta_carotene_desat/Oxidored"/>
</dbReference>
<protein>
    <submittedName>
        <fullName evidence="2">Uncharacterized conserved protein</fullName>
    </submittedName>
</protein>
<dbReference type="Pfam" id="PF01593">
    <property type="entry name" value="Amino_oxidase"/>
    <property type="match status" value="1"/>
</dbReference>
<dbReference type="Proteomes" id="UP000215126">
    <property type="component" value="Chromosome 1"/>
</dbReference>
<dbReference type="SUPFAM" id="SSF51905">
    <property type="entry name" value="FAD/NAD(P)-binding domain"/>
    <property type="match status" value="1"/>
</dbReference>
<dbReference type="InterPro" id="IPR002937">
    <property type="entry name" value="Amino_oxidase"/>
</dbReference>
<dbReference type="KEGG" id="pspu:NA29_21050"/>
<feature type="domain" description="Amine oxidase" evidence="1">
    <location>
        <begin position="12"/>
        <end position="413"/>
    </location>
</feature>
<dbReference type="AlphaFoldDB" id="A0A239SPN1"/>
<reference evidence="2 3" key="1">
    <citation type="submission" date="2017-06" db="EMBL/GenBank/DDBJ databases">
        <authorList>
            <consortium name="Pathogen Informatics"/>
        </authorList>
    </citation>
    <scope>NUCLEOTIDE SEQUENCE [LARGE SCALE GENOMIC DNA]</scope>
    <source>
        <strain evidence="2 3">NCTC13161</strain>
    </source>
</reference>
<gene>
    <name evidence="2" type="ORF">SAMEA4530655_03387</name>
</gene>
<dbReference type="Gene3D" id="3.50.50.60">
    <property type="entry name" value="FAD/NAD(P)-binding domain"/>
    <property type="match status" value="1"/>
</dbReference>
<accession>A0A239SPN1</accession>
<dbReference type="EMBL" id="LT906435">
    <property type="protein sequence ID" value="SNU86603.1"/>
    <property type="molecule type" value="Genomic_DNA"/>
</dbReference>
<dbReference type="OrthoDB" id="7849608at2"/>
<dbReference type="InterPro" id="IPR017830">
    <property type="entry name" value="SQase_HpnE"/>
</dbReference>